<proteinExistence type="predicted"/>
<sequence>MDGQGSLTTETRAQRSAAGALAAALRERGLAATVRRHWVVGAFNPAGEPGSADHDDGHGAGAGDEGGQAFGPGLRQEVRCTERPEGALWWFWVWWDGPAGSGPDLEPLCPADEIETAAQRTAAVLTVSPG</sequence>
<accession>A0A5S4FXH3</accession>
<gene>
    <name evidence="2" type="ORF">ETD96_42650</name>
</gene>
<dbReference type="Proteomes" id="UP000305238">
    <property type="component" value="Unassembled WGS sequence"/>
</dbReference>
<dbReference type="AlphaFoldDB" id="A0A5S4FXH3"/>
<feature type="compositionally biased region" description="Gly residues" evidence="1">
    <location>
        <begin position="59"/>
        <end position="70"/>
    </location>
</feature>
<comment type="caution">
    <text evidence="2">The sequence shown here is derived from an EMBL/GenBank/DDBJ whole genome shotgun (WGS) entry which is preliminary data.</text>
</comment>
<name>A0A5S4FXH3_9ACTN</name>
<reference evidence="2 3" key="1">
    <citation type="submission" date="2019-05" db="EMBL/GenBank/DDBJ databases">
        <title>Draft genome sequence of Actinomadura geliboluensis A8036.</title>
        <authorList>
            <person name="Saricaoglu S."/>
            <person name="Isik K."/>
        </authorList>
    </citation>
    <scope>NUCLEOTIDE SEQUENCE [LARGE SCALE GENOMIC DNA]</scope>
    <source>
        <strain evidence="2 3">A8036</strain>
    </source>
</reference>
<feature type="region of interest" description="Disordered" evidence="1">
    <location>
        <begin position="43"/>
        <end position="76"/>
    </location>
</feature>
<organism evidence="2 3">
    <name type="scientific">Actinomadura geliboluensis</name>
    <dbReference type="NCBI Taxonomy" id="882440"/>
    <lineage>
        <taxon>Bacteria</taxon>
        <taxon>Bacillati</taxon>
        <taxon>Actinomycetota</taxon>
        <taxon>Actinomycetes</taxon>
        <taxon>Streptosporangiales</taxon>
        <taxon>Thermomonosporaceae</taxon>
        <taxon>Actinomadura</taxon>
    </lineage>
</organism>
<evidence type="ECO:0000256" key="1">
    <source>
        <dbReference type="SAM" id="MobiDB-lite"/>
    </source>
</evidence>
<dbReference type="RefSeq" id="WP_138642165.1">
    <property type="nucleotide sequence ID" value="NZ_VCKZ01000626.1"/>
</dbReference>
<evidence type="ECO:0000313" key="2">
    <source>
        <dbReference type="EMBL" id="TMR25379.1"/>
    </source>
</evidence>
<dbReference type="OrthoDB" id="3481775at2"/>
<evidence type="ECO:0000313" key="3">
    <source>
        <dbReference type="Proteomes" id="UP000305238"/>
    </source>
</evidence>
<protein>
    <submittedName>
        <fullName evidence="2">Uncharacterized protein</fullName>
    </submittedName>
</protein>
<keyword evidence="3" id="KW-1185">Reference proteome</keyword>
<dbReference type="EMBL" id="VCKZ01000626">
    <property type="protein sequence ID" value="TMR25379.1"/>
    <property type="molecule type" value="Genomic_DNA"/>
</dbReference>